<dbReference type="EMBL" id="CDPU01000055">
    <property type="protein sequence ID" value="CEO55710.1"/>
    <property type="molecule type" value="Genomic_DNA"/>
</dbReference>
<dbReference type="AlphaFoldDB" id="A0A0B7KLK0"/>
<dbReference type="PANTHER" id="PTHR10039">
    <property type="entry name" value="AMELOGENIN"/>
    <property type="match status" value="1"/>
</dbReference>
<organism evidence="5">
    <name type="scientific">Bionectria ochroleuca</name>
    <name type="common">Gliocladium roseum</name>
    <dbReference type="NCBI Taxonomy" id="29856"/>
    <lineage>
        <taxon>Eukaryota</taxon>
        <taxon>Fungi</taxon>
        <taxon>Dikarya</taxon>
        <taxon>Ascomycota</taxon>
        <taxon>Pezizomycotina</taxon>
        <taxon>Sordariomycetes</taxon>
        <taxon>Hypocreomycetidae</taxon>
        <taxon>Hypocreales</taxon>
        <taxon>Bionectriaceae</taxon>
        <taxon>Clonostachys</taxon>
    </lineage>
</organism>
<proteinExistence type="predicted"/>
<keyword evidence="1" id="KW-0677">Repeat</keyword>
<feature type="region of interest" description="Disordered" evidence="2">
    <location>
        <begin position="169"/>
        <end position="199"/>
    </location>
</feature>
<name>A0A0B7KLK0_BIOOC</name>
<evidence type="ECO:0000256" key="1">
    <source>
        <dbReference type="ARBA" id="ARBA00022737"/>
    </source>
</evidence>
<feature type="compositionally biased region" description="Polar residues" evidence="2">
    <location>
        <begin position="175"/>
        <end position="184"/>
    </location>
</feature>
<feature type="domain" description="Nephrocystin 3-like N-terminal" evidence="3">
    <location>
        <begin position="255"/>
        <end position="431"/>
    </location>
</feature>
<dbReference type="Pfam" id="PF25053">
    <property type="entry name" value="DUF7791"/>
    <property type="match status" value="1"/>
</dbReference>
<dbReference type="InterPro" id="IPR027417">
    <property type="entry name" value="P-loop_NTPase"/>
</dbReference>
<evidence type="ECO:0000313" key="5">
    <source>
        <dbReference type="EMBL" id="CEO55710.1"/>
    </source>
</evidence>
<sequence length="974" mass="109993">MADKIDSSITVNDAVSKVLGLATELSNITWEAHHTDPGCPEPVKLDSLSIQKQLQAAVAGLSLGDPDVVAAVAGAPAESEPDLAHSCHKIGLDLSLRLERIEKTAGESQDSVLHLDTSTLCALWSFDDVKALRQRLGDLLLQWQPSALDSSRLKLSTLTLRNEIEETKEIELPGQSDSTPAQKTKSAKDLFSKPTPSSRRPRVPLNILYDFILEGLAYKSMHDREQEITKAHFQTLNWIFEDQTEDASRRQVSRALTSWLRTNDLGPIYWITGKPGSGKSTLTQFLFHHPVATALLKKWAGGNAPIKAGFFFWTSGSKDQRSQAGLLRSLLYQLLSENLELIPKTFPDLWAKLLNTTTKERIMMVLDWPVEDLMNAFHALLKVAIEQKTKICLFIDGLDEFEGNHQTIIDFFKEISSGPNGKSLKLCLSSRPWAVFEQAFETAVPNLKLQDVSVGDMFSYALEKLNSQSSTREALAKMDGGGVQFVNDMVQRADGVFLWVRLAVNRLHENFDNHSDPSKLNAILHSLPTDLDALFTKFVFEDQAASQIAETAALFELIRAREIVAGFLHDESSNSLTSWELIFALDDSDDVKALELEVEQVFYEDIKSRCKALAHRINRRFSGLLVLHERRRGGNLRTTREAALAERRVTYVHRTVRDWLMEGDGVQARLVGQRPSHFDPDLRLLRSYVLRLKQPVDEIEKHRRLDDWWPEIALAMTHARYIRNDPSGLQRPFVNEMEKTLSWYWQAKPDDEFDHWARNAFGPYEIRAKAAPIWQPFLCLATKFGLTRYVCEEVAARTQQAGEPFTDEEMLEMDKATPLLTHAVEFLCSRNKTIYPVSDPEMIKGLLGLLGTSSPVNRGPNHVYQDFITGKPNTPWLATLRGLRDARRRGWIDYYDIDPQGTARWAEIVRLFFEDGGADVNAVILRDAWDPEITAIGVLELLDETYGAVEVRRLREDMMARIAQVHGNGVAKQS</sequence>
<dbReference type="Pfam" id="PF24883">
    <property type="entry name" value="NPHP3_N"/>
    <property type="match status" value="1"/>
</dbReference>
<accession>A0A0B7KLK0</accession>
<dbReference type="Gene3D" id="3.40.50.300">
    <property type="entry name" value="P-loop containing nucleotide triphosphate hydrolases"/>
    <property type="match status" value="1"/>
</dbReference>
<dbReference type="PANTHER" id="PTHR10039:SF5">
    <property type="entry name" value="NACHT DOMAIN-CONTAINING PROTEIN"/>
    <property type="match status" value="1"/>
</dbReference>
<evidence type="ECO:0000259" key="3">
    <source>
        <dbReference type="Pfam" id="PF24883"/>
    </source>
</evidence>
<dbReference type="InterPro" id="IPR056884">
    <property type="entry name" value="NPHP3-like_N"/>
</dbReference>
<reference evidence="5" key="1">
    <citation type="submission" date="2015-01" db="EMBL/GenBank/DDBJ databases">
        <authorList>
            <person name="Durling Mikael"/>
        </authorList>
    </citation>
    <scope>NUCLEOTIDE SEQUENCE</scope>
</reference>
<gene>
    <name evidence="5" type="ORF">BN869_000011768_1</name>
</gene>
<evidence type="ECO:0000256" key="2">
    <source>
        <dbReference type="SAM" id="MobiDB-lite"/>
    </source>
</evidence>
<feature type="domain" description="DUF7791" evidence="4">
    <location>
        <begin position="573"/>
        <end position="693"/>
    </location>
</feature>
<dbReference type="InterPro" id="IPR056693">
    <property type="entry name" value="DUF7791"/>
</dbReference>
<protein>
    <submittedName>
        <fullName evidence="5">Uncharacterized protein</fullName>
    </submittedName>
</protein>
<dbReference type="SUPFAM" id="SSF52540">
    <property type="entry name" value="P-loop containing nucleoside triphosphate hydrolases"/>
    <property type="match status" value="1"/>
</dbReference>
<evidence type="ECO:0000259" key="4">
    <source>
        <dbReference type="Pfam" id="PF25053"/>
    </source>
</evidence>